<proteinExistence type="predicted"/>
<dbReference type="Proteomes" id="UP000053776">
    <property type="component" value="Unassembled WGS sequence"/>
</dbReference>
<dbReference type="OrthoDB" id="388837at2759"/>
<accession>A0A0J9TH35</accession>
<dbReference type="AlphaFoldDB" id="A0A0J9TH35"/>
<evidence type="ECO:0000313" key="2">
    <source>
        <dbReference type="Proteomes" id="UP000053776"/>
    </source>
</evidence>
<evidence type="ECO:0000313" key="1">
    <source>
        <dbReference type="EMBL" id="KMZ94920.1"/>
    </source>
</evidence>
<dbReference type="EMBL" id="KQ235012">
    <property type="protein sequence ID" value="KMZ94920.1"/>
    <property type="molecule type" value="Genomic_DNA"/>
</dbReference>
<organism evidence="1 2">
    <name type="scientific">Plasmodium vivax Mauritania I</name>
    <dbReference type="NCBI Taxonomy" id="1035515"/>
    <lineage>
        <taxon>Eukaryota</taxon>
        <taxon>Sar</taxon>
        <taxon>Alveolata</taxon>
        <taxon>Apicomplexa</taxon>
        <taxon>Aconoidasida</taxon>
        <taxon>Haemosporida</taxon>
        <taxon>Plasmodiidae</taxon>
        <taxon>Plasmodium</taxon>
        <taxon>Plasmodium (Plasmodium)</taxon>
    </lineage>
</organism>
<gene>
    <name evidence="1" type="ORF">PVMG_05531</name>
</gene>
<name>A0A0J9TH35_PLAVI</name>
<protein>
    <recommendedName>
        <fullName evidence="3">PIR Superfamily Protein</fullName>
    </recommendedName>
</protein>
<reference evidence="1 2" key="1">
    <citation type="submission" date="2011-08" db="EMBL/GenBank/DDBJ databases">
        <title>The Genome Sequence of Plasmodium vivax Mauritania I.</title>
        <authorList>
            <consortium name="The Broad Institute Genome Sequencing Platform"/>
            <consortium name="The Broad Institute Genome Sequencing Center for Infectious Disease"/>
            <person name="Neafsey D."/>
            <person name="Carlton J."/>
            <person name="Barnwell J."/>
            <person name="Collins W."/>
            <person name="Escalante A."/>
            <person name="Mullikin J."/>
            <person name="Saul A."/>
            <person name="Guigo R."/>
            <person name="Camara F."/>
            <person name="Young S.K."/>
            <person name="Zeng Q."/>
            <person name="Gargeya S."/>
            <person name="Fitzgerald M."/>
            <person name="Haas B."/>
            <person name="Abouelleil A."/>
            <person name="Alvarado L."/>
            <person name="Arachchi H.M."/>
            <person name="Berlin A."/>
            <person name="Brown A."/>
            <person name="Chapman S.B."/>
            <person name="Chen Z."/>
            <person name="Dunbar C."/>
            <person name="Freedman E."/>
            <person name="Gearin G."/>
            <person name="Gellesch M."/>
            <person name="Goldberg J."/>
            <person name="Griggs A."/>
            <person name="Gujja S."/>
            <person name="Heiman D."/>
            <person name="Howarth C."/>
            <person name="Larson L."/>
            <person name="Lui A."/>
            <person name="MacDonald P.J.P."/>
            <person name="Montmayeur A."/>
            <person name="Murphy C."/>
            <person name="Neiman D."/>
            <person name="Pearson M."/>
            <person name="Priest M."/>
            <person name="Roberts A."/>
            <person name="Saif S."/>
            <person name="Shea T."/>
            <person name="Shenoy N."/>
            <person name="Sisk P."/>
            <person name="Stolte C."/>
            <person name="Sykes S."/>
            <person name="Wortman J."/>
            <person name="Nusbaum C."/>
            <person name="Birren B."/>
        </authorList>
    </citation>
    <scope>NUCLEOTIDE SEQUENCE [LARGE SCALE GENOMIC DNA]</scope>
    <source>
        <strain evidence="1 2">Mauritania I</strain>
    </source>
</reference>
<sequence>MDSGRLQISQITFKVLYDDSVGKKYRLPSEQRNFDIIKGITFGELLKYVKKKDENNIKSWLGQHENKLKNYISIKQTELKQEERDKYCTHLNYILDFVVQAVNNFNKRKFFQLIHQFDENSIKILNSFSSLNCERNIYNSDDKNLYIKKIMYDLCDDIEYMLSDKNIPSGTPCSKMIGRIKNRGGILLAIYDRVRNKNIFTFDNNCTISIIREKLRGLSCKKTPILQPTVTVTEPESTTEVPGSEGDLLKTRAIEDGEDPLGAEDLGSLPVELDLNEDSNTEPKLDTTYAAASLAGISLFGTILYKVKYHCISEILCTSFIFHVRIILI</sequence>
<evidence type="ECO:0008006" key="3">
    <source>
        <dbReference type="Google" id="ProtNLM"/>
    </source>
</evidence>